<evidence type="ECO:0000313" key="2">
    <source>
        <dbReference type="EMBL" id="KQK27090.1"/>
    </source>
</evidence>
<comment type="caution">
    <text evidence="2">The sequence shown here is derived from an EMBL/GenBank/DDBJ whole genome shotgun (WGS) entry which is preliminary data.</text>
</comment>
<feature type="transmembrane region" description="Helical" evidence="1">
    <location>
        <begin position="152"/>
        <end position="170"/>
    </location>
</feature>
<name>A0A0Q3SNU8_9FLAO</name>
<dbReference type="STRING" id="452084.AR438_02475"/>
<keyword evidence="1" id="KW-1133">Transmembrane helix</keyword>
<keyword evidence="1" id="KW-0812">Transmembrane</keyword>
<evidence type="ECO:0000256" key="1">
    <source>
        <dbReference type="SAM" id="Phobius"/>
    </source>
</evidence>
<dbReference type="EMBL" id="LLYZ01000002">
    <property type="protein sequence ID" value="KQK27090.1"/>
    <property type="molecule type" value="Genomic_DNA"/>
</dbReference>
<dbReference type="RefSeq" id="WP_056011499.1">
    <property type="nucleotide sequence ID" value="NZ_LLYZ01000002.1"/>
</dbReference>
<dbReference type="Proteomes" id="UP000051682">
    <property type="component" value="Unassembled WGS sequence"/>
</dbReference>
<dbReference type="AlphaFoldDB" id="A0A0Q3SNU8"/>
<feature type="transmembrane region" description="Helical" evidence="1">
    <location>
        <begin position="176"/>
        <end position="194"/>
    </location>
</feature>
<organism evidence="2 3">
    <name type="scientific">Chryseobacterium aquaticum</name>
    <dbReference type="NCBI Taxonomy" id="452084"/>
    <lineage>
        <taxon>Bacteria</taxon>
        <taxon>Pseudomonadati</taxon>
        <taxon>Bacteroidota</taxon>
        <taxon>Flavobacteriia</taxon>
        <taxon>Flavobacteriales</taxon>
        <taxon>Weeksellaceae</taxon>
        <taxon>Chryseobacterium group</taxon>
        <taxon>Chryseobacterium</taxon>
    </lineage>
</organism>
<evidence type="ECO:0008006" key="4">
    <source>
        <dbReference type="Google" id="ProtNLM"/>
    </source>
</evidence>
<reference evidence="2 3" key="1">
    <citation type="submission" date="2015-10" db="EMBL/GenBank/DDBJ databases">
        <title>Chryseobacterium aquaticum genome.</title>
        <authorList>
            <person name="Newman J.D."/>
            <person name="Ferguson M.B."/>
            <person name="Miller J.R."/>
        </authorList>
    </citation>
    <scope>NUCLEOTIDE SEQUENCE [LARGE SCALE GENOMIC DNA]</scope>
    <source>
        <strain evidence="2 3">KCTC 12483</strain>
    </source>
</reference>
<dbReference type="OrthoDB" id="196672at2"/>
<evidence type="ECO:0000313" key="3">
    <source>
        <dbReference type="Proteomes" id="UP000051682"/>
    </source>
</evidence>
<accession>A0A0Q3SNU8</accession>
<sequence>MKTNIVLKNVNLWERIQGFSLDAENSTFPFSKKLAKEENWSLDFTKRAIDEYKKFVYLCCILPNGASPSEIVDKVWHMHLIYTQNYWEEFCPNILQQKLHHNPSKGGESEHEKHKNWLAETLKSYQEIFQQEPPQDIWKPTINTSKKDKISFSGKIVLMLCCILIIYSCRENSNDGITALSLMAVFFVIIILVIRKFSKNSNTSDKENGDKGSDGFFFFSCGSNSSHGDGGSSSSCSSSCGSSCGSGCGGCGGGD</sequence>
<keyword evidence="1" id="KW-0472">Membrane</keyword>
<keyword evidence="3" id="KW-1185">Reference proteome</keyword>
<protein>
    <recommendedName>
        <fullName evidence="4">Glycine-rich domain-containing protein-like</fullName>
    </recommendedName>
</protein>
<gene>
    <name evidence="2" type="ORF">AR438_02475</name>
</gene>
<proteinExistence type="predicted"/>